<dbReference type="EMBL" id="JABEYC010000677">
    <property type="protein sequence ID" value="KAF4975072.1"/>
    <property type="molecule type" value="Genomic_DNA"/>
</dbReference>
<sequence>MRRQVSLTSTCASCSPLTLQIICGQSYAHLAQAGSRVTYGGQCKRAIQDHIIRQRLTPLTWRTNLNKLLKAMYLTQHGSHLCQLMRSKVEVCVKSRIKEMVEGGLIKETTRGGQSEYVWRRDADNFLGVDGWWKDWSISVSKELKRQRAKAKFNSIMAMCLLTGGT</sequence>
<comment type="caution">
    <text evidence="1">The sequence shown here is derived from an EMBL/GenBank/DDBJ whole genome shotgun (WGS) entry which is preliminary data.</text>
</comment>
<organism evidence="1 2">
    <name type="scientific">Fusarium zealandicum</name>
    <dbReference type="NCBI Taxonomy" id="1053134"/>
    <lineage>
        <taxon>Eukaryota</taxon>
        <taxon>Fungi</taxon>
        <taxon>Dikarya</taxon>
        <taxon>Ascomycota</taxon>
        <taxon>Pezizomycotina</taxon>
        <taxon>Sordariomycetes</taxon>
        <taxon>Hypocreomycetidae</taxon>
        <taxon>Hypocreales</taxon>
        <taxon>Nectriaceae</taxon>
        <taxon>Fusarium</taxon>
        <taxon>Fusarium staphyleae species complex</taxon>
    </lineage>
</organism>
<reference evidence="1" key="1">
    <citation type="journal article" date="2020" name="BMC Genomics">
        <title>Correction to: Identification and distribution of gene clusters required for synthesis of sphingolipid metabolism inhibitors in diverse species of the filamentous fungus Fusarium.</title>
        <authorList>
            <person name="Kim H.S."/>
            <person name="Lohmar J.M."/>
            <person name="Busman M."/>
            <person name="Brown D.W."/>
            <person name="Naumann T.A."/>
            <person name="Divon H.H."/>
            <person name="Lysoe E."/>
            <person name="Uhlig S."/>
            <person name="Proctor R.H."/>
        </authorList>
    </citation>
    <scope>NUCLEOTIDE SEQUENCE</scope>
    <source>
        <strain evidence="1">NRRL 22465</strain>
    </source>
</reference>
<accession>A0A8H4XH58</accession>
<reference evidence="1" key="2">
    <citation type="submission" date="2020-05" db="EMBL/GenBank/DDBJ databases">
        <authorList>
            <person name="Kim H.-S."/>
            <person name="Proctor R.H."/>
            <person name="Brown D.W."/>
        </authorList>
    </citation>
    <scope>NUCLEOTIDE SEQUENCE</scope>
    <source>
        <strain evidence="1">NRRL 22465</strain>
    </source>
</reference>
<proteinExistence type="predicted"/>
<gene>
    <name evidence="1" type="ORF">FZEAL_8094</name>
</gene>
<evidence type="ECO:0000313" key="2">
    <source>
        <dbReference type="Proteomes" id="UP000635477"/>
    </source>
</evidence>
<evidence type="ECO:0000313" key="1">
    <source>
        <dbReference type="EMBL" id="KAF4975072.1"/>
    </source>
</evidence>
<dbReference type="Proteomes" id="UP000635477">
    <property type="component" value="Unassembled WGS sequence"/>
</dbReference>
<dbReference type="AlphaFoldDB" id="A0A8H4XH58"/>
<keyword evidence="2" id="KW-1185">Reference proteome</keyword>
<dbReference type="OrthoDB" id="5106572at2759"/>
<name>A0A8H4XH58_9HYPO</name>
<protein>
    <submittedName>
        <fullName evidence="1">Uncharacterized protein</fullName>
    </submittedName>
</protein>